<dbReference type="EMBL" id="JBBJBU010000001">
    <property type="protein sequence ID" value="KAK7208539.1"/>
    <property type="molecule type" value="Genomic_DNA"/>
</dbReference>
<evidence type="ECO:0000256" key="4">
    <source>
        <dbReference type="SAM" id="MobiDB-lite"/>
    </source>
</evidence>
<dbReference type="InterPro" id="IPR045109">
    <property type="entry name" value="LSDs-like"/>
</dbReference>
<evidence type="ECO:0000313" key="6">
    <source>
        <dbReference type="EMBL" id="KAK7208539.1"/>
    </source>
</evidence>
<dbReference type="SUPFAM" id="SSF51197">
    <property type="entry name" value="Clavaminate synthase-like"/>
    <property type="match status" value="1"/>
</dbReference>
<reference evidence="6 7" key="1">
    <citation type="submission" date="2024-03" db="EMBL/GenBank/DDBJ databases">
        <title>Genome-scale model development and genomic sequencing of the oleaginous clade Lipomyces.</title>
        <authorList>
            <consortium name="Lawrence Berkeley National Laboratory"/>
            <person name="Czajka J.J."/>
            <person name="Han Y."/>
            <person name="Kim J."/>
            <person name="Mondo S.J."/>
            <person name="Hofstad B.A."/>
            <person name="Robles A."/>
            <person name="Haridas S."/>
            <person name="Riley R."/>
            <person name="LaButti K."/>
            <person name="Pangilinan J."/>
            <person name="Andreopoulos W."/>
            <person name="Lipzen A."/>
            <person name="Yan J."/>
            <person name="Wang M."/>
            <person name="Ng V."/>
            <person name="Grigoriev I.V."/>
            <person name="Spatafora J.W."/>
            <person name="Magnuson J.K."/>
            <person name="Baker S.E."/>
            <person name="Pomraning K.R."/>
        </authorList>
    </citation>
    <scope>NUCLEOTIDE SEQUENCE [LARGE SCALE GENOMIC DNA]</scope>
    <source>
        <strain evidence="6 7">Phaff 52-87</strain>
    </source>
</reference>
<evidence type="ECO:0000313" key="7">
    <source>
        <dbReference type="Proteomes" id="UP001498771"/>
    </source>
</evidence>
<dbReference type="GeneID" id="90039501"/>
<sequence length="863" mass="95505">MADPFRAAIGPDDLFAAAASPTNGASNGTDPRRLLPHHQHLQLHHLQPQQPPSPSAAAHSAVAQSDLLADQLFFDSFPSSASSASAYAAAPQQPPPPPPPPHWLHQSVVNPSSAQPAPSTSNLFQAAAYGSSPSLNHFNLQSDFVPSMSPLANPSANGHPFDYAPADQDDLSRRGARRKRPPIDYAAIEETNDFLFDPPPRQSPQPKKLKSAQVRPPFANDKPVVVNPSPSEYWYTQSKNCQSMNVGVRRCRACTRRKSGVGACRFITVRVFKEDVSGPYYDGEDPDYGFRNFLSTIKIDEAAPSTGPDARIWSSPFLSATTFTAPPTSLADITYVLDLVSVTLQDFLAQELVLESRENLLRVIPKDADYRSLCDICGTSIFSGRFMCYFCGLEMCIDCFDDWRNLGSNPPDRKLARNTQQFVFEFCAYGNRHDRSSLVPVTRMLPGDLQAVYDDVSARIALGAAELAASTHLKRETAPLPPIAQPLLDVDKVLSHPKRIDFGSGELSIDQFREKWSEGMPLVIHGAGSALKYDWSDDAFLLHPKSGDHCTLLNETGALYDSTVREFFEGFKTGLFRGLLPGMRLKDWPVHASFEQVYPDLFVDFDNALPFPIYTRHLGFMNLASMFPVEANKPDLGPKLYTAYASSHAAKGRGSTTLHMDVTDACNIMCYSVANGSPDSLDNVPGADTDTDAQQSPPAVIGAVWDIFRAEDSDKIRQFILEREQEDPDLYHNPQLPTSKSGKSAPKTATDDPIHRQIFYLTDPELILLRKRYGVVPFRIWQKVGDAVFVPAGCAHQVCNLSSCVKAAIDFVSPENLDRSFKVMHETRNLARVKKKDDLLQFKQILFCAYIRAKYELRLATQC</sequence>
<organism evidence="6 7">
    <name type="scientific">Myxozyma melibiosi</name>
    <dbReference type="NCBI Taxonomy" id="54550"/>
    <lineage>
        <taxon>Eukaryota</taxon>
        <taxon>Fungi</taxon>
        <taxon>Dikarya</taxon>
        <taxon>Ascomycota</taxon>
        <taxon>Saccharomycotina</taxon>
        <taxon>Lipomycetes</taxon>
        <taxon>Lipomycetales</taxon>
        <taxon>Lipomycetaceae</taxon>
        <taxon>Myxozyma</taxon>
    </lineage>
</organism>
<evidence type="ECO:0000259" key="5">
    <source>
        <dbReference type="PROSITE" id="PS51184"/>
    </source>
</evidence>
<feature type="region of interest" description="Disordered" evidence="4">
    <location>
        <begin position="727"/>
        <end position="750"/>
    </location>
</feature>
<name>A0ABR1FF90_9ASCO</name>
<feature type="region of interest" description="Disordered" evidence="4">
    <location>
        <begin position="149"/>
        <end position="222"/>
    </location>
</feature>
<dbReference type="InterPro" id="IPR003347">
    <property type="entry name" value="JmjC_dom"/>
</dbReference>
<dbReference type="Pfam" id="PF02373">
    <property type="entry name" value="JmjC"/>
    <property type="match status" value="1"/>
</dbReference>
<feature type="region of interest" description="Disordered" evidence="4">
    <location>
        <begin position="16"/>
        <end position="40"/>
    </location>
</feature>
<protein>
    <recommendedName>
        <fullName evidence="5">JmjC domain-containing protein</fullName>
    </recommendedName>
</protein>
<evidence type="ECO:0000256" key="3">
    <source>
        <dbReference type="ARBA" id="ARBA00023242"/>
    </source>
</evidence>
<gene>
    <name evidence="6" type="ORF">BZA70DRAFT_287843</name>
</gene>
<comment type="caution">
    <text evidence="6">The sequence shown here is derived from an EMBL/GenBank/DDBJ whole genome shotgun (WGS) entry which is preliminary data.</text>
</comment>
<feature type="compositionally biased region" description="Pro residues" evidence="4">
    <location>
        <begin position="92"/>
        <end position="102"/>
    </location>
</feature>
<accession>A0ABR1FF90</accession>
<dbReference type="PANTHER" id="PTHR12549:SF38">
    <property type="entry name" value="JMJC DOMAIN-CONTAINING HISTONE DEMETHYLASE 2, ISOFORM A"/>
    <property type="match status" value="1"/>
</dbReference>
<dbReference type="SMART" id="SM00558">
    <property type="entry name" value="JmjC"/>
    <property type="match status" value="1"/>
</dbReference>
<comment type="subcellular location">
    <subcellularLocation>
        <location evidence="1">Nucleus</location>
    </subcellularLocation>
</comment>
<keyword evidence="7" id="KW-1185">Reference proteome</keyword>
<keyword evidence="3" id="KW-0539">Nucleus</keyword>
<dbReference type="PANTHER" id="PTHR12549">
    <property type="entry name" value="JMJC DOMAIN-CONTAINING HISTONE DEMETHYLATION PROTEIN"/>
    <property type="match status" value="1"/>
</dbReference>
<dbReference type="Gene3D" id="2.60.120.650">
    <property type="entry name" value="Cupin"/>
    <property type="match status" value="1"/>
</dbReference>
<feature type="domain" description="JmjC" evidence="5">
    <location>
        <begin position="600"/>
        <end position="828"/>
    </location>
</feature>
<proteinExistence type="predicted"/>
<dbReference type="PROSITE" id="PS51184">
    <property type="entry name" value="JMJC"/>
    <property type="match status" value="1"/>
</dbReference>
<evidence type="ECO:0000256" key="2">
    <source>
        <dbReference type="ARBA" id="ARBA00022723"/>
    </source>
</evidence>
<feature type="compositionally biased region" description="Polar residues" evidence="4">
    <location>
        <begin position="20"/>
        <end position="29"/>
    </location>
</feature>
<dbReference type="Proteomes" id="UP001498771">
    <property type="component" value="Unassembled WGS sequence"/>
</dbReference>
<evidence type="ECO:0000256" key="1">
    <source>
        <dbReference type="ARBA" id="ARBA00004123"/>
    </source>
</evidence>
<keyword evidence="2" id="KW-0479">Metal-binding</keyword>
<dbReference type="RefSeq" id="XP_064771572.1">
    <property type="nucleotide sequence ID" value="XM_064913989.1"/>
</dbReference>
<feature type="region of interest" description="Disordered" evidence="4">
    <location>
        <begin position="84"/>
        <end position="120"/>
    </location>
</feature>
<feature type="compositionally biased region" description="Polar residues" evidence="4">
    <location>
        <begin position="107"/>
        <end position="120"/>
    </location>
</feature>